<dbReference type="InterPro" id="IPR029024">
    <property type="entry name" value="TerB-like"/>
</dbReference>
<evidence type="ECO:0000313" key="2">
    <source>
        <dbReference type="EMBL" id="AUM14067.1"/>
    </source>
</evidence>
<evidence type="ECO:0000313" key="3">
    <source>
        <dbReference type="Proteomes" id="UP000235116"/>
    </source>
</evidence>
<dbReference type="RefSeq" id="WP_101895442.1">
    <property type="nucleotide sequence ID" value="NZ_CP022684.1"/>
</dbReference>
<organism evidence="2 3">
    <name type="scientific">Ketobacter alkanivorans</name>
    <dbReference type="NCBI Taxonomy" id="1917421"/>
    <lineage>
        <taxon>Bacteria</taxon>
        <taxon>Pseudomonadati</taxon>
        <taxon>Pseudomonadota</taxon>
        <taxon>Gammaproteobacteria</taxon>
        <taxon>Pseudomonadales</taxon>
        <taxon>Ketobacteraceae</taxon>
        <taxon>Ketobacter</taxon>
    </lineage>
</organism>
<dbReference type="EMBL" id="CP022684">
    <property type="protein sequence ID" value="AUM14067.1"/>
    <property type="molecule type" value="Genomic_DNA"/>
</dbReference>
<dbReference type="Pfam" id="PF05099">
    <property type="entry name" value="TerB"/>
    <property type="match status" value="1"/>
</dbReference>
<protein>
    <recommendedName>
        <fullName evidence="1">Co-chaperone DjlA N-terminal domain-containing protein</fullName>
    </recommendedName>
</protein>
<feature type="domain" description="Co-chaperone DjlA N-terminal" evidence="1">
    <location>
        <begin position="24"/>
        <end position="139"/>
    </location>
</feature>
<reference evidence="3" key="1">
    <citation type="submission" date="2017-08" db="EMBL/GenBank/DDBJ databases">
        <title>Direct submision.</title>
        <authorList>
            <person name="Kim S.-J."/>
            <person name="Rhee S.-K."/>
        </authorList>
    </citation>
    <scope>NUCLEOTIDE SEQUENCE [LARGE SCALE GENOMIC DNA]</scope>
    <source>
        <strain evidence="3">GI5</strain>
    </source>
</reference>
<gene>
    <name evidence="2" type="ORF">Kalk_17270</name>
</gene>
<dbReference type="InterPro" id="IPR007791">
    <property type="entry name" value="DjlA_N"/>
</dbReference>
<dbReference type="CDD" id="cd07313">
    <property type="entry name" value="terB_like_2"/>
    <property type="match status" value="1"/>
</dbReference>
<dbReference type="SUPFAM" id="SSF158682">
    <property type="entry name" value="TerB-like"/>
    <property type="match status" value="1"/>
</dbReference>
<accession>A0A2K9LPA5</accession>
<evidence type="ECO:0000259" key="1">
    <source>
        <dbReference type="Pfam" id="PF05099"/>
    </source>
</evidence>
<dbReference type="KEGG" id="kak:Kalk_17270"/>
<dbReference type="Gene3D" id="1.10.3680.10">
    <property type="entry name" value="TerB-like"/>
    <property type="match status" value="1"/>
</dbReference>
<dbReference type="AlphaFoldDB" id="A0A2K9LPA5"/>
<dbReference type="Proteomes" id="UP000235116">
    <property type="component" value="Chromosome"/>
</dbReference>
<name>A0A2K9LPA5_9GAMM</name>
<proteinExistence type="predicted"/>
<dbReference type="OrthoDB" id="5294347at2"/>
<sequence length="145" mass="16759">MIKRILDLFKQPTGPERESISPDLAAAALLVEVMAADDDWQDTEESTIRNAILHSLKVTEAECQELLSNAKSRHRDAHDLFEMTRQINDHFSPEKKHELVLNMWKVAWADGEVDRYEDHTIRKIAELIYVPHEQFIKAKLEAKPS</sequence>
<keyword evidence="3" id="KW-1185">Reference proteome</keyword>